<proteinExistence type="predicted"/>
<dbReference type="PANTHER" id="PTHR37535:SF3">
    <property type="entry name" value="FLUG DOMAIN-CONTAINING PROTEIN"/>
    <property type="match status" value="1"/>
</dbReference>
<evidence type="ECO:0000256" key="1">
    <source>
        <dbReference type="SAM" id="Phobius"/>
    </source>
</evidence>
<keyword evidence="1" id="KW-1133">Transmembrane helix</keyword>
<keyword evidence="3" id="KW-1185">Reference proteome</keyword>
<evidence type="ECO:0000313" key="3">
    <source>
        <dbReference type="Proteomes" id="UP000308092"/>
    </source>
</evidence>
<dbReference type="VEuPathDB" id="FungiDB:EYZ11_000356"/>
<dbReference type="PANTHER" id="PTHR37535">
    <property type="entry name" value="FLUG DOMAIN PROTEIN"/>
    <property type="match status" value="1"/>
</dbReference>
<keyword evidence="1" id="KW-0472">Membrane</keyword>
<organism evidence="2 3">
    <name type="scientific">Aspergillus tanneri</name>
    <dbReference type="NCBI Taxonomy" id="1220188"/>
    <lineage>
        <taxon>Eukaryota</taxon>
        <taxon>Fungi</taxon>
        <taxon>Dikarya</taxon>
        <taxon>Ascomycota</taxon>
        <taxon>Pezizomycotina</taxon>
        <taxon>Eurotiomycetes</taxon>
        <taxon>Eurotiomycetidae</taxon>
        <taxon>Eurotiales</taxon>
        <taxon>Aspergillaceae</taxon>
        <taxon>Aspergillus</taxon>
        <taxon>Aspergillus subgen. Circumdati</taxon>
    </lineage>
</organism>
<protein>
    <submittedName>
        <fullName evidence="2">Uncharacterized protein</fullName>
    </submittedName>
</protein>
<sequence length="157" mass="18349">MPQKGDAKRGKHKRTDEAKQLPSEYVKLYNESVNHVLKSFFRGFKDATKSKIKKEDREETYQWIKRTLTEENLNEDTKKQKFPLGKDDTGNTVASLWRRDSPSFMQGFLKVLLGFALQVYLFTWARIGAFIPAAKHRKERGLRYMSKNELFQDKVAG</sequence>
<dbReference type="EMBL" id="SOSA01000005">
    <property type="protein sequence ID" value="THD00165.1"/>
    <property type="molecule type" value="Genomic_DNA"/>
</dbReference>
<dbReference type="AlphaFoldDB" id="A0A4S3JXB2"/>
<feature type="transmembrane region" description="Helical" evidence="1">
    <location>
        <begin position="111"/>
        <end position="134"/>
    </location>
</feature>
<comment type="caution">
    <text evidence="2">The sequence shown here is derived from an EMBL/GenBank/DDBJ whole genome shotgun (WGS) entry which is preliminary data.</text>
</comment>
<name>A0A4S3JXB2_9EURO</name>
<dbReference type="STRING" id="1220188.A0A4S3JXB2"/>
<dbReference type="Proteomes" id="UP000308092">
    <property type="component" value="Unassembled WGS sequence"/>
</dbReference>
<accession>A0A4S3JXB2</accession>
<keyword evidence="1" id="KW-0812">Transmembrane</keyword>
<evidence type="ECO:0000313" key="2">
    <source>
        <dbReference type="EMBL" id="THD00165.1"/>
    </source>
</evidence>
<reference evidence="2 3" key="1">
    <citation type="submission" date="2019-03" db="EMBL/GenBank/DDBJ databases">
        <title>The genome sequence of a newly discovered highly antifungal drug resistant Aspergillus species, Aspergillus tanneri NIH 1004.</title>
        <authorList>
            <person name="Mounaud S."/>
            <person name="Singh I."/>
            <person name="Joardar V."/>
            <person name="Pakala S."/>
            <person name="Pakala S."/>
            <person name="Venepally P."/>
            <person name="Hoover J."/>
            <person name="Nierman W."/>
            <person name="Chung J."/>
            <person name="Losada L."/>
        </authorList>
    </citation>
    <scope>NUCLEOTIDE SEQUENCE [LARGE SCALE GENOMIC DNA]</scope>
    <source>
        <strain evidence="2 3">NIH1004</strain>
    </source>
</reference>
<gene>
    <name evidence="2" type="ORF">EYZ11_000356</name>
</gene>